<protein>
    <submittedName>
        <fullName evidence="1">Uncharacterized protein</fullName>
    </submittedName>
</protein>
<dbReference type="EMBL" id="JAUFQU010000035">
    <property type="protein sequence ID" value="MDN3709440.1"/>
    <property type="molecule type" value="Genomic_DNA"/>
</dbReference>
<dbReference type="EMBL" id="JAUFQU010000001">
    <property type="protein sequence ID" value="MDN3705655.1"/>
    <property type="molecule type" value="Genomic_DNA"/>
</dbReference>
<dbReference type="Proteomes" id="UP001242368">
    <property type="component" value="Unassembled WGS sequence"/>
</dbReference>
<evidence type="ECO:0000313" key="3">
    <source>
        <dbReference type="Proteomes" id="UP001242368"/>
    </source>
</evidence>
<reference evidence="1" key="1">
    <citation type="journal article" date="2014" name="Int. J. Syst. Evol. Microbiol.">
        <title>Complete genome of a new Firmicutes species belonging to the dominant human colonic microbiota ('Ruminococcus bicirculans') reveals two chromosomes and a selective capacity to utilize plant glucans.</title>
        <authorList>
            <consortium name="NISC Comparative Sequencing Program"/>
            <person name="Wegmann U."/>
            <person name="Louis P."/>
            <person name="Goesmann A."/>
            <person name="Henrissat B."/>
            <person name="Duncan S.H."/>
            <person name="Flint H.J."/>
        </authorList>
    </citation>
    <scope>NUCLEOTIDE SEQUENCE</scope>
    <source>
        <strain evidence="1">CECT 7184</strain>
    </source>
</reference>
<organism evidence="1 3">
    <name type="scientific">Paenimyroides ceti</name>
    <dbReference type="NCBI Taxonomy" id="395087"/>
    <lineage>
        <taxon>Bacteria</taxon>
        <taxon>Pseudomonadati</taxon>
        <taxon>Bacteroidota</taxon>
        <taxon>Flavobacteriia</taxon>
        <taxon>Flavobacteriales</taxon>
        <taxon>Flavobacteriaceae</taxon>
        <taxon>Paenimyroides</taxon>
    </lineage>
</organism>
<proteinExistence type="predicted"/>
<reference evidence="3" key="2">
    <citation type="journal article" date="2019" name="Int. J. Syst. Evol. Microbiol.">
        <title>The Global Catalogue of Microorganisms (GCM) 10K type strain sequencing project: providing services to taxonomists for standard genome sequencing and annotation.</title>
        <authorList>
            <consortium name="The Broad Institute Genomics Platform"/>
            <consortium name="The Broad Institute Genome Sequencing Center for Infectious Disease"/>
            <person name="Wu L."/>
            <person name="Ma J."/>
        </authorList>
    </citation>
    <scope>NUCLEOTIDE SEQUENCE [LARGE SCALE GENOMIC DNA]</scope>
    <source>
        <strain evidence="3">CECT 7184</strain>
    </source>
</reference>
<accession>A0ABT8CR27</accession>
<evidence type="ECO:0000313" key="1">
    <source>
        <dbReference type="EMBL" id="MDN3705655.1"/>
    </source>
</evidence>
<keyword evidence="3" id="KW-1185">Reference proteome</keyword>
<gene>
    <name evidence="1" type="ORF">QW060_00730</name>
    <name evidence="2" type="ORF">QW060_20740</name>
</gene>
<comment type="caution">
    <text evidence="1">The sequence shown here is derived from an EMBL/GenBank/DDBJ whole genome shotgun (WGS) entry which is preliminary data.</text>
</comment>
<name>A0ABT8CR27_9FLAO</name>
<evidence type="ECO:0000313" key="2">
    <source>
        <dbReference type="EMBL" id="MDN3709440.1"/>
    </source>
</evidence>
<sequence length="285" mass="32934">MNFKNLKLLLIFSFIFNSVSYSQKKYDISITSEANPVAFPYTYIKNSNIIKYGNKEGKLTINSNSESDTLRIECNGYLPKKIPLQNQSENLSIILEPSTEILEEIIISVHNNEKSKWQKINKKTKKTFETEYFGIFEGSHIISSYKIETVTKFNGIRFFVITNEVGKDFLFNKKVRPILIINSENLSDNMLPNKIIYFEKDAQLYTKLDIEFKNTVTLIPDDTLTIGIELIPENSENPNMKNVIGVLTTKHLLKESKTVTNNYLSKTQKTAHLNQDIYFELKMVK</sequence>
<reference evidence="1" key="3">
    <citation type="submission" date="2023-06" db="EMBL/GenBank/DDBJ databases">
        <authorList>
            <person name="Lucena T."/>
            <person name="Sun Q."/>
        </authorList>
    </citation>
    <scope>NUCLEOTIDE SEQUENCE</scope>
    <source>
        <strain evidence="1">CECT 7184</strain>
    </source>
</reference>
<dbReference type="RefSeq" id="WP_290361816.1">
    <property type="nucleotide sequence ID" value="NZ_JAUFQU010000001.1"/>
</dbReference>